<dbReference type="Proteomes" id="UP000018948">
    <property type="component" value="Unassembled WGS sequence"/>
</dbReference>
<dbReference type="EMBL" id="ANIY01002932">
    <property type="protein sequence ID" value="ETP38333.1"/>
    <property type="molecule type" value="Genomic_DNA"/>
</dbReference>
<comment type="caution">
    <text evidence="2">The sequence shown here is derived from an EMBL/GenBank/DDBJ whole genome shotgun (WGS) entry which is preliminary data.</text>
</comment>
<sequence>MDLPRLERFGVPGLLGGSLRGARTGSVAARSLVELLPSSPPAHDRNRSNARVREGRWLPELGARAFVLACGLSVARACRLRRQVKQHDEDVAIAETGIDKRSEGGQREAKQTEWHLTHSAVTRRERRRRRGATPSELVMAGDRNDRRSTGESMRAQLAVRTGTMAEYRRSRFGCLRVD</sequence>
<evidence type="ECO:0000256" key="1">
    <source>
        <dbReference type="SAM" id="MobiDB-lite"/>
    </source>
</evidence>
<gene>
    <name evidence="2" type="ORF">F442_14028</name>
</gene>
<feature type="region of interest" description="Disordered" evidence="1">
    <location>
        <begin position="122"/>
        <end position="154"/>
    </location>
</feature>
<organism evidence="2 3">
    <name type="scientific">Phytophthora nicotianae P10297</name>
    <dbReference type="NCBI Taxonomy" id="1317064"/>
    <lineage>
        <taxon>Eukaryota</taxon>
        <taxon>Sar</taxon>
        <taxon>Stramenopiles</taxon>
        <taxon>Oomycota</taxon>
        <taxon>Peronosporomycetes</taxon>
        <taxon>Peronosporales</taxon>
        <taxon>Peronosporaceae</taxon>
        <taxon>Phytophthora</taxon>
    </lineage>
</organism>
<evidence type="ECO:0000313" key="3">
    <source>
        <dbReference type="Proteomes" id="UP000018948"/>
    </source>
</evidence>
<accession>W2YTQ1</accession>
<protein>
    <submittedName>
        <fullName evidence="2">Uncharacterized protein</fullName>
    </submittedName>
</protein>
<evidence type="ECO:0000313" key="2">
    <source>
        <dbReference type="EMBL" id="ETP38333.1"/>
    </source>
</evidence>
<proteinExistence type="predicted"/>
<dbReference type="AlphaFoldDB" id="W2YTQ1"/>
<name>W2YTQ1_PHYNI</name>
<reference evidence="2 3" key="1">
    <citation type="submission" date="2013-11" db="EMBL/GenBank/DDBJ databases">
        <title>The Genome Sequence of Phytophthora parasitica P10297.</title>
        <authorList>
            <consortium name="The Broad Institute Genomics Platform"/>
            <person name="Russ C."/>
            <person name="Tyler B."/>
            <person name="Panabieres F."/>
            <person name="Shan W."/>
            <person name="Tripathy S."/>
            <person name="Grunwald N."/>
            <person name="Machado M."/>
            <person name="Johnson C.S."/>
            <person name="Walker B."/>
            <person name="Young S.K."/>
            <person name="Zeng Q."/>
            <person name="Gargeya S."/>
            <person name="Fitzgerald M."/>
            <person name="Haas B."/>
            <person name="Abouelleil A."/>
            <person name="Allen A.W."/>
            <person name="Alvarado L."/>
            <person name="Arachchi H.M."/>
            <person name="Berlin A.M."/>
            <person name="Chapman S.B."/>
            <person name="Gainer-Dewar J."/>
            <person name="Goldberg J."/>
            <person name="Griggs A."/>
            <person name="Gujja S."/>
            <person name="Hansen M."/>
            <person name="Howarth C."/>
            <person name="Imamovic A."/>
            <person name="Ireland A."/>
            <person name="Larimer J."/>
            <person name="McCowan C."/>
            <person name="Murphy C."/>
            <person name="Pearson M."/>
            <person name="Poon T.W."/>
            <person name="Priest M."/>
            <person name="Roberts A."/>
            <person name="Saif S."/>
            <person name="Shea T."/>
            <person name="Sisk P."/>
            <person name="Sykes S."/>
            <person name="Wortman J."/>
            <person name="Nusbaum C."/>
            <person name="Birren B."/>
        </authorList>
    </citation>
    <scope>NUCLEOTIDE SEQUENCE [LARGE SCALE GENOMIC DNA]</scope>
    <source>
        <strain evidence="2 3">P10297</strain>
    </source>
</reference>